<dbReference type="CTD" id="36376873"/>
<gene>
    <name evidence="1 3 4" type="ORF">SRAE_1000276200</name>
</gene>
<dbReference type="AlphaFoldDB" id="A0A090L8P4"/>
<reference evidence="1 2" key="1">
    <citation type="submission" date="2014-09" db="EMBL/GenBank/DDBJ databases">
        <authorList>
            <person name="Martin A.A."/>
        </authorList>
    </citation>
    <scope>NUCLEOTIDE SEQUENCE</scope>
    <source>
        <strain evidence="2">ED321</strain>
        <strain evidence="1">ED321 Heterogonic</strain>
    </source>
</reference>
<dbReference type="WBParaSite" id="SRAE_1000276200.1">
    <property type="protein sequence ID" value="SRAE_1000276200.1"/>
    <property type="gene ID" value="WBGene00259378"/>
</dbReference>
<dbReference type="RefSeq" id="XP_024503709.1">
    <property type="nucleotide sequence ID" value="XM_024649876.1"/>
</dbReference>
<accession>A0A090L8P4</accession>
<name>A0A090L8P4_STRRB</name>
<dbReference type="WormBase" id="SRAE_1000276200">
    <property type="protein sequence ID" value="SRP05142"/>
    <property type="gene ID" value="WBGene00259378"/>
</dbReference>
<dbReference type="GeneID" id="36376873"/>
<evidence type="ECO:0000313" key="3">
    <source>
        <dbReference type="WBParaSite" id="SRAE_1000276200.1"/>
    </source>
</evidence>
<organism evidence="1">
    <name type="scientific">Strongyloides ratti</name>
    <name type="common">Parasitic roundworm</name>
    <dbReference type="NCBI Taxonomy" id="34506"/>
    <lineage>
        <taxon>Eukaryota</taxon>
        <taxon>Metazoa</taxon>
        <taxon>Ecdysozoa</taxon>
        <taxon>Nematoda</taxon>
        <taxon>Chromadorea</taxon>
        <taxon>Rhabditida</taxon>
        <taxon>Tylenchina</taxon>
        <taxon>Panagrolaimomorpha</taxon>
        <taxon>Strongyloidoidea</taxon>
        <taxon>Strongyloididae</taxon>
        <taxon>Strongyloides</taxon>
    </lineage>
</organism>
<sequence length="231" mass="26654">MHNNIISILILIFIFTIGSNLEKYGFFFRDNIYEVKLNIKGDIVSASNLKVYCFIGKKYKHSNFSSVPFHARTNISYLYGIKLNDSKNDYVFQHEGTSFNLNQTIKRSIYVHPDCNTHISFFSGIKDCDGPPSFVALFATGLTKKLKYGVENLSINVFINLKKSSNVNKKMMNKTETFDDIKLNIFNISINYSEFYSMIDVLNIFKLKSNEVIHDSISIRDPIDYILMKNI</sequence>
<evidence type="ECO:0000313" key="1">
    <source>
        <dbReference type="EMBL" id="CEF64508.1"/>
    </source>
</evidence>
<protein>
    <submittedName>
        <fullName evidence="1 3">Uncharacterized protein</fullName>
    </submittedName>
</protein>
<evidence type="ECO:0000313" key="4">
    <source>
        <dbReference type="WormBase" id="SRAE_1000276200"/>
    </source>
</evidence>
<proteinExistence type="predicted"/>
<dbReference type="EMBL" id="LN609528">
    <property type="protein sequence ID" value="CEF64508.1"/>
    <property type="molecule type" value="Genomic_DNA"/>
</dbReference>
<reference evidence="3" key="2">
    <citation type="submission" date="2020-12" db="UniProtKB">
        <authorList>
            <consortium name="WormBaseParasite"/>
        </authorList>
    </citation>
    <scope>IDENTIFICATION</scope>
</reference>
<dbReference type="Proteomes" id="UP000035682">
    <property type="component" value="Unplaced"/>
</dbReference>
<keyword evidence="2" id="KW-1185">Reference proteome</keyword>
<evidence type="ECO:0000313" key="2">
    <source>
        <dbReference type="Proteomes" id="UP000035682"/>
    </source>
</evidence>